<evidence type="ECO:0000256" key="1">
    <source>
        <dbReference type="SAM" id="SignalP"/>
    </source>
</evidence>
<dbReference type="OrthoDB" id="4889959at2759"/>
<sequence>MLVLQAITSALLFVGAASASAIDFSKRDEAVSLAKRDQKLTVSHCTGCIAGPGGGSSCVNNWYVHWGDDQLGSCNDSSFLYDDSSCTGQMPTPSGTGDFSASNCGAGQDQVFATVNAGGNTYTCYKAAGDFSNFCGENYACDVYASCYGP</sequence>
<organism evidence="2 5">
    <name type="scientific">Trichoderma gamsii</name>
    <dbReference type="NCBI Taxonomy" id="398673"/>
    <lineage>
        <taxon>Eukaryota</taxon>
        <taxon>Fungi</taxon>
        <taxon>Dikarya</taxon>
        <taxon>Ascomycota</taxon>
        <taxon>Pezizomycotina</taxon>
        <taxon>Sordariomycetes</taxon>
        <taxon>Hypocreomycetidae</taxon>
        <taxon>Hypocreales</taxon>
        <taxon>Hypocreaceae</taxon>
        <taxon>Trichoderma</taxon>
    </lineage>
</organism>
<feature type="signal peptide" evidence="1">
    <location>
        <begin position="1"/>
        <end position="21"/>
    </location>
</feature>
<dbReference type="RefSeq" id="XP_018662733.1">
    <property type="nucleotide sequence ID" value="XM_018803995.1"/>
</dbReference>
<feature type="chain" id="PRO_5014528226" evidence="1">
    <location>
        <begin position="22"/>
        <end position="150"/>
    </location>
</feature>
<reference evidence="3 4" key="1">
    <citation type="journal article" date="2016" name="Genome Announc.">
        <title>Draft Whole-Genome Sequence of Trichoderma gamsii T6085, a Promising Biocontrol Agent of Fusarium Head Blight on Wheat.</title>
        <authorList>
            <person name="Baroncelli R."/>
            <person name="Zapparata A."/>
            <person name="Piaggeschi G."/>
            <person name="Sarrocco S."/>
            <person name="Vannacci G."/>
        </authorList>
    </citation>
    <scope>NUCLEOTIDE SEQUENCE [LARGE SCALE GENOMIC DNA]</scope>
    <source>
        <strain evidence="3 4">T6085</strain>
    </source>
</reference>
<reference evidence="2 5" key="2">
    <citation type="submission" date="2017-02" db="EMBL/GenBank/DDBJ databases">
        <title>Genomes of Trichoderma spp. with biocontrol activity.</title>
        <authorList>
            <person name="Gardiner D."/>
            <person name="Kazan K."/>
            <person name="Vos C."/>
            <person name="Harvey P."/>
        </authorList>
    </citation>
    <scope>NUCLEOTIDE SEQUENCE [LARGE SCALE GENOMIC DNA]</scope>
    <source>
        <strain evidence="2 5">A5MH</strain>
    </source>
</reference>
<keyword evidence="4" id="KW-1185">Reference proteome</keyword>
<accession>A0A0W7VTE9</accession>
<dbReference type="Proteomes" id="UP000236546">
    <property type="component" value="Unassembled WGS sequence"/>
</dbReference>
<name>A0A0W7VTE9_9HYPO</name>
<dbReference type="EMBL" id="MTYH01000013">
    <property type="protein sequence ID" value="PNP47467.1"/>
    <property type="molecule type" value="Genomic_DNA"/>
</dbReference>
<protein>
    <submittedName>
        <fullName evidence="2">Uncharacterized protein</fullName>
    </submittedName>
</protein>
<evidence type="ECO:0000313" key="2">
    <source>
        <dbReference type="EMBL" id="PNP47467.1"/>
    </source>
</evidence>
<gene>
    <name evidence="3" type="ORF">TGAM01_v203247</name>
    <name evidence="2" type="ORF">TGAMA5MH_01288</name>
</gene>
<dbReference type="AlphaFoldDB" id="A0A0W7VTE9"/>
<reference evidence="3" key="3">
    <citation type="submission" date="2017-08" db="EMBL/GenBank/DDBJ databases">
        <title>Trichoderma gamsii strain T6085, whole genome shotgun sequencing project.</title>
        <authorList>
            <person name="Baroncelli R."/>
        </authorList>
    </citation>
    <scope>NUCLEOTIDE SEQUENCE</scope>
    <source>
        <strain evidence="3">T6085</strain>
    </source>
</reference>
<dbReference type="GeneID" id="29984078"/>
<comment type="caution">
    <text evidence="2">The sequence shown here is derived from an EMBL/GenBank/DDBJ whole genome shotgun (WGS) entry which is preliminary data.</text>
</comment>
<evidence type="ECO:0000313" key="5">
    <source>
        <dbReference type="Proteomes" id="UP000236546"/>
    </source>
</evidence>
<evidence type="ECO:0000313" key="4">
    <source>
        <dbReference type="Proteomes" id="UP000054821"/>
    </source>
</evidence>
<proteinExistence type="predicted"/>
<keyword evidence="1" id="KW-0732">Signal</keyword>
<dbReference type="EMBL" id="JPDN02000008">
    <property type="protein sequence ID" value="PON28110.1"/>
    <property type="molecule type" value="Genomic_DNA"/>
</dbReference>
<evidence type="ECO:0000313" key="3">
    <source>
        <dbReference type="EMBL" id="PON28110.1"/>
    </source>
</evidence>
<dbReference type="Proteomes" id="UP000054821">
    <property type="component" value="Unassembled WGS sequence"/>
</dbReference>